<gene>
    <name evidence="1" type="ORF">ACFFTR_36505</name>
</gene>
<keyword evidence="1" id="KW-0378">Hydrolase</keyword>
<dbReference type="EMBL" id="JBHMCA010000058">
    <property type="protein sequence ID" value="MFB9448620.1"/>
    <property type="molecule type" value="Genomic_DNA"/>
</dbReference>
<accession>A0ABV5MID6</accession>
<evidence type="ECO:0000313" key="1">
    <source>
        <dbReference type="EMBL" id="MFB9448620.1"/>
    </source>
</evidence>
<dbReference type="Proteomes" id="UP001589608">
    <property type="component" value="Unassembled WGS sequence"/>
</dbReference>
<comment type="caution">
    <text evidence="1">The sequence shown here is derived from an EMBL/GenBank/DDBJ whole genome shotgun (WGS) entry which is preliminary data.</text>
</comment>
<proteinExistence type="predicted"/>
<name>A0ABV5MID6_9ACTN</name>
<dbReference type="EC" id="3.5.1.-" evidence="1"/>
<dbReference type="GO" id="GO:0016787">
    <property type="term" value="F:hydrolase activity"/>
    <property type="evidence" value="ECO:0007669"/>
    <property type="project" value="UniProtKB-KW"/>
</dbReference>
<keyword evidence="2" id="KW-1185">Reference proteome</keyword>
<evidence type="ECO:0000313" key="2">
    <source>
        <dbReference type="Proteomes" id="UP001589608"/>
    </source>
</evidence>
<dbReference type="SUPFAM" id="SSF102588">
    <property type="entry name" value="LmbE-like"/>
    <property type="match status" value="1"/>
</dbReference>
<protein>
    <submittedName>
        <fullName evidence="1">PIG-L deacetylase family protein</fullName>
        <ecNumber evidence="1">3.5.1.-</ecNumber>
    </submittedName>
</protein>
<sequence length="230" mass="25011">MEVATVVAPHFDDAVLSVAQVLLRTRATIVTVCGGAPAPGVVSEWDLACGYTDGVAAAADRAGEDLKANSISGAASVHLGLTNAPYRDTFPVRAVALDIARAMLLEGPLWIPLGIGNHPDHIGTREAVLTLPGVADRLRFYADCPDACAFGWYARDADRAENHRWQPHLDRLGPLRMHEVFLTDEQLRLKLEMVASHASQMRGLLPAFPDLLDPLGPLRREVYWTKPPSH</sequence>
<dbReference type="RefSeq" id="WP_380030430.1">
    <property type="nucleotide sequence ID" value="NZ_JBHMCA010000058.1"/>
</dbReference>
<reference evidence="1 2" key="1">
    <citation type="submission" date="2024-09" db="EMBL/GenBank/DDBJ databases">
        <authorList>
            <person name="Sun Q."/>
            <person name="Mori K."/>
        </authorList>
    </citation>
    <scope>NUCLEOTIDE SEQUENCE [LARGE SCALE GENOMIC DNA]</scope>
    <source>
        <strain evidence="1 2">JCM 3307</strain>
    </source>
</reference>
<dbReference type="InterPro" id="IPR024078">
    <property type="entry name" value="LmbE-like_dom_sf"/>
</dbReference>
<organism evidence="1 2">
    <name type="scientific">Dactylosporangium vinaceum</name>
    <dbReference type="NCBI Taxonomy" id="53362"/>
    <lineage>
        <taxon>Bacteria</taxon>
        <taxon>Bacillati</taxon>
        <taxon>Actinomycetota</taxon>
        <taxon>Actinomycetes</taxon>
        <taxon>Micromonosporales</taxon>
        <taxon>Micromonosporaceae</taxon>
        <taxon>Dactylosporangium</taxon>
    </lineage>
</organism>
<dbReference type="Gene3D" id="3.40.50.10320">
    <property type="entry name" value="LmbE-like"/>
    <property type="match status" value="1"/>
</dbReference>